<evidence type="ECO:0008006" key="4">
    <source>
        <dbReference type="Google" id="ProtNLM"/>
    </source>
</evidence>
<organism evidence="2 3">
    <name type="scientific">Kribbella alba</name>
    <dbReference type="NCBI Taxonomy" id="190197"/>
    <lineage>
        <taxon>Bacteria</taxon>
        <taxon>Bacillati</taxon>
        <taxon>Actinomycetota</taxon>
        <taxon>Actinomycetes</taxon>
        <taxon>Propionibacteriales</taxon>
        <taxon>Kribbellaceae</taxon>
        <taxon>Kribbella</taxon>
    </lineage>
</organism>
<evidence type="ECO:0000313" key="3">
    <source>
        <dbReference type="Proteomes" id="UP001501319"/>
    </source>
</evidence>
<dbReference type="EMBL" id="BAAANE010000005">
    <property type="protein sequence ID" value="GAA1640421.1"/>
    <property type="molecule type" value="Genomic_DNA"/>
</dbReference>
<keyword evidence="1" id="KW-1133">Transmembrane helix</keyword>
<gene>
    <name evidence="2" type="ORF">GCM10009744_32780</name>
</gene>
<keyword evidence="1" id="KW-0472">Membrane</keyword>
<protein>
    <recommendedName>
        <fullName evidence="4">DUF3096 domain-containing protein</fullName>
    </recommendedName>
</protein>
<comment type="caution">
    <text evidence="2">The sequence shown here is derived from an EMBL/GenBank/DDBJ whole genome shotgun (WGS) entry which is preliminary data.</text>
</comment>
<sequence length="77" mass="8461">MPNGDRFFDGNGPEPPRSALSLRLVLALIGVLLFIFIAIMLVRLEVPVLLILVPLLFALVGLVDLGIVITRLRTGRR</sequence>
<feature type="transmembrane region" description="Helical" evidence="1">
    <location>
        <begin position="48"/>
        <end position="69"/>
    </location>
</feature>
<keyword evidence="1" id="KW-0812">Transmembrane</keyword>
<reference evidence="3" key="1">
    <citation type="journal article" date="2019" name="Int. J. Syst. Evol. Microbiol.">
        <title>The Global Catalogue of Microorganisms (GCM) 10K type strain sequencing project: providing services to taxonomists for standard genome sequencing and annotation.</title>
        <authorList>
            <consortium name="The Broad Institute Genomics Platform"/>
            <consortium name="The Broad Institute Genome Sequencing Center for Infectious Disease"/>
            <person name="Wu L."/>
            <person name="Ma J."/>
        </authorList>
    </citation>
    <scope>NUCLEOTIDE SEQUENCE [LARGE SCALE GENOMIC DNA]</scope>
    <source>
        <strain evidence="3">JCM 14306</strain>
    </source>
</reference>
<dbReference type="Pfam" id="PF19870">
    <property type="entry name" value="DUF6343"/>
    <property type="match status" value="1"/>
</dbReference>
<feature type="transmembrane region" description="Helical" evidence="1">
    <location>
        <begin position="20"/>
        <end position="42"/>
    </location>
</feature>
<proteinExistence type="predicted"/>
<dbReference type="InterPro" id="IPR045924">
    <property type="entry name" value="DUF6343"/>
</dbReference>
<keyword evidence="3" id="KW-1185">Reference proteome</keyword>
<evidence type="ECO:0000256" key="1">
    <source>
        <dbReference type="SAM" id="Phobius"/>
    </source>
</evidence>
<dbReference type="Proteomes" id="UP001501319">
    <property type="component" value="Unassembled WGS sequence"/>
</dbReference>
<accession>A0ABP4RAV2</accession>
<name>A0ABP4RAV2_9ACTN</name>
<evidence type="ECO:0000313" key="2">
    <source>
        <dbReference type="EMBL" id="GAA1640421.1"/>
    </source>
</evidence>